<accession>A0AB74URL8</accession>
<dbReference type="RefSeq" id="WP_395119682.1">
    <property type="nucleotide sequence ID" value="NZ_CP170721.1"/>
</dbReference>
<evidence type="ECO:0000256" key="1">
    <source>
        <dbReference type="SAM" id="Coils"/>
    </source>
</evidence>
<name>A0AB74URL8_9GAMM</name>
<reference evidence="2" key="1">
    <citation type="submission" date="2024-10" db="EMBL/GenBank/DDBJ databases">
        <authorList>
            <person name="Lesea H.P."/>
            <person name="Kuehl J.V."/>
            <person name="Chandonia J.-M."/>
        </authorList>
    </citation>
    <scope>NUCLEOTIDE SEQUENCE</scope>
    <source>
        <strain evidence="2">FW102-FHT14D07</strain>
    </source>
</reference>
<gene>
    <name evidence="2" type="ORF">ACFYG5_03050</name>
</gene>
<protein>
    <recommendedName>
        <fullName evidence="3">Nucleotide exchange factor GrpE</fullName>
    </recommendedName>
</protein>
<evidence type="ECO:0008006" key="3">
    <source>
        <dbReference type="Google" id="ProtNLM"/>
    </source>
</evidence>
<dbReference type="AlphaFoldDB" id="A0AB74URL8"/>
<sequence length="150" mass="16428">MDENVSKAVADSRSPCVDALIEQVMQAHPGFSTSAQAGYYEAVHQKLAPLARDQESELTTIRARLGELEAENERLQAQLDAGTEAGWHALRNERDELQSRLAAADALLRGCYAFMQSQSVDQLSWGEALSLGEKIAAYLHNSAREDGSHD</sequence>
<evidence type="ECO:0000313" key="2">
    <source>
        <dbReference type="EMBL" id="XIA19135.1"/>
    </source>
</evidence>
<feature type="coiled-coil region" evidence="1">
    <location>
        <begin position="51"/>
        <end position="85"/>
    </location>
</feature>
<dbReference type="EMBL" id="CP170721">
    <property type="protein sequence ID" value="XIA19135.1"/>
    <property type="molecule type" value="Genomic_DNA"/>
</dbReference>
<proteinExistence type="predicted"/>
<organism evidence="2">
    <name type="scientific">Rhodanobacter sp. FW102-FHT14D07</name>
    <dbReference type="NCBI Taxonomy" id="3351462"/>
    <lineage>
        <taxon>Bacteria</taxon>
        <taxon>Pseudomonadati</taxon>
        <taxon>Pseudomonadota</taxon>
        <taxon>Gammaproteobacteria</taxon>
        <taxon>Lysobacterales</taxon>
        <taxon>Rhodanobacteraceae</taxon>
        <taxon>Rhodanobacter</taxon>
    </lineage>
</organism>
<keyword evidence="1" id="KW-0175">Coiled coil</keyword>